<dbReference type="InterPro" id="IPR021359">
    <property type="entry name" value="DUF2812"/>
</dbReference>
<dbReference type="Pfam" id="PF11193">
    <property type="entry name" value="DUF2812"/>
    <property type="match status" value="1"/>
</dbReference>
<evidence type="ECO:0000313" key="2">
    <source>
        <dbReference type="EMBL" id="MBC5722557.1"/>
    </source>
</evidence>
<feature type="transmembrane region" description="Helical" evidence="1">
    <location>
        <begin position="160"/>
        <end position="180"/>
    </location>
</feature>
<name>A0A8J6M884_9FIRM</name>
<accession>A0A8J6M884</accession>
<gene>
    <name evidence="2" type="ORF">H8S11_07005</name>
</gene>
<keyword evidence="1" id="KW-1133">Transmembrane helix</keyword>
<proteinExistence type="predicted"/>
<sequence>MSTIRKIIPFSLYDIPGLEQWLEGQANQGLFPTHLGSWATFEDRGVPGTRFRLDPFANRAGEGLEPTQEKLELYRQAGWEYAFRVGRAYFLFYTTDPHTPELFSDYQSQGLSLDRLANSLRSYHRRKIVLWSLLGILFLAALFLGHQYDVQPDNFVRLPLILLYAFDPILLLFLAGIFFYSRPIDRRDRKALFSTYNALKDGLPPPPSPGPSRRIVRENIAALVLGPILVALVLYNQFGDSRLTLRPVEEFTAPYISLYDLEQVPLGPYETVYRKNSGLSSENVAQRYFSLLSPVWYEVSQDLDALQPGRKPSTFSPDPHGGEYTYSPNLDMTYFHTLPPLAKPVARAQMDLYRLVNLYWSYEEVDWPGTDFVILATVEDDPWQMAAVGRGGRVAVFCYAGVEKLSDHLDLLAEMVQ</sequence>
<evidence type="ECO:0000313" key="3">
    <source>
        <dbReference type="Proteomes" id="UP000628736"/>
    </source>
</evidence>
<protein>
    <submittedName>
        <fullName evidence="2">DUF2812 domain-containing protein</fullName>
    </submittedName>
</protein>
<comment type="caution">
    <text evidence="2">The sequence shown here is derived from an EMBL/GenBank/DDBJ whole genome shotgun (WGS) entry which is preliminary data.</text>
</comment>
<dbReference type="RefSeq" id="WP_147571917.1">
    <property type="nucleotide sequence ID" value="NZ_JACOPO010000003.1"/>
</dbReference>
<keyword evidence="1" id="KW-0472">Membrane</keyword>
<dbReference type="AlphaFoldDB" id="A0A8J6M884"/>
<organism evidence="2 3">
    <name type="scientific">Flintibacter hominis</name>
    <dbReference type="NCBI Taxonomy" id="2763048"/>
    <lineage>
        <taxon>Bacteria</taxon>
        <taxon>Bacillati</taxon>
        <taxon>Bacillota</taxon>
        <taxon>Clostridia</taxon>
        <taxon>Eubacteriales</taxon>
        <taxon>Flintibacter</taxon>
    </lineage>
</organism>
<keyword evidence="1" id="KW-0812">Transmembrane</keyword>
<feature type="transmembrane region" description="Helical" evidence="1">
    <location>
        <begin position="220"/>
        <end position="238"/>
    </location>
</feature>
<keyword evidence="3" id="KW-1185">Reference proteome</keyword>
<feature type="transmembrane region" description="Helical" evidence="1">
    <location>
        <begin position="128"/>
        <end position="148"/>
    </location>
</feature>
<evidence type="ECO:0000256" key="1">
    <source>
        <dbReference type="SAM" id="Phobius"/>
    </source>
</evidence>
<reference evidence="2" key="1">
    <citation type="submission" date="2020-08" db="EMBL/GenBank/DDBJ databases">
        <title>Genome public.</title>
        <authorList>
            <person name="Liu C."/>
            <person name="Sun Q."/>
        </authorList>
    </citation>
    <scope>NUCLEOTIDE SEQUENCE</scope>
    <source>
        <strain evidence="2">NSJ-23</strain>
    </source>
</reference>
<dbReference type="EMBL" id="JACOPO010000003">
    <property type="protein sequence ID" value="MBC5722557.1"/>
    <property type="molecule type" value="Genomic_DNA"/>
</dbReference>
<dbReference type="Proteomes" id="UP000628736">
    <property type="component" value="Unassembled WGS sequence"/>
</dbReference>